<dbReference type="InterPro" id="IPR050834">
    <property type="entry name" value="Glycosyltransf_2"/>
</dbReference>
<organism evidence="2 3">
    <name type="scientific">Paenibacillus chartarius</name>
    <dbReference type="NCBI Taxonomy" id="747481"/>
    <lineage>
        <taxon>Bacteria</taxon>
        <taxon>Bacillati</taxon>
        <taxon>Bacillota</taxon>
        <taxon>Bacilli</taxon>
        <taxon>Bacillales</taxon>
        <taxon>Paenibacillaceae</taxon>
        <taxon>Paenibacillus</taxon>
    </lineage>
</organism>
<dbReference type="InterPro" id="IPR029044">
    <property type="entry name" value="Nucleotide-diphossugar_trans"/>
</dbReference>
<protein>
    <submittedName>
        <fullName evidence="2">Glycosyltransferase family 2 protein</fullName>
    </submittedName>
</protein>
<dbReference type="CDD" id="cd00761">
    <property type="entry name" value="Glyco_tranf_GTA_type"/>
    <property type="match status" value="1"/>
</dbReference>
<gene>
    <name evidence="2" type="ORF">ACFFK0_01910</name>
</gene>
<dbReference type="PANTHER" id="PTHR43685">
    <property type="entry name" value="GLYCOSYLTRANSFERASE"/>
    <property type="match status" value="1"/>
</dbReference>
<proteinExistence type="predicted"/>
<keyword evidence="3" id="KW-1185">Reference proteome</keyword>
<dbReference type="Pfam" id="PF00535">
    <property type="entry name" value="Glycos_transf_2"/>
    <property type="match status" value="1"/>
</dbReference>
<dbReference type="InterPro" id="IPR001173">
    <property type="entry name" value="Glyco_trans_2-like"/>
</dbReference>
<dbReference type="Gene3D" id="3.90.550.10">
    <property type="entry name" value="Spore Coat Polysaccharide Biosynthesis Protein SpsA, Chain A"/>
    <property type="match status" value="1"/>
</dbReference>
<dbReference type="PANTHER" id="PTHR43685:SF2">
    <property type="entry name" value="GLYCOSYLTRANSFERASE 2-LIKE DOMAIN-CONTAINING PROTEIN"/>
    <property type="match status" value="1"/>
</dbReference>
<feature type="domain" description="Glycosyltransferase 2-like" evidence="1">
    <location>
        <begin position="5"/>
        <end position="113"/>
    </location>
</feature>
<evidence type="ECO:0000259" key="1">
    <source>
        <dbReference type="Pfam" id="PF00535"/>
    </source>
</evidence>
<evidence type="ECO:0000313" key="2">
    <source>
        <dbReference type="EMBL" id="MFC0211213.1"/>
    </source>
</evidence>
<name>A0ABV6DEZ1_9BACL</name>
<dbReference type="SUPFAM" id="SSF53448">
    <property type="entry name" value="Nucleotide-diphospho-sugar transferases"/>
    <property type="match status" value="1"/>
</dbReference>
<sequence>MPKVTVIIPTYNQKFYLQEAVESVMAQDYPNLEILIADDCSNDGTDKMMEQFLGDHRIRYIRHEKNFGTGLNTRHVLYNMVNGEYVLVLNHDDYLIDRGFITKAAQLLHFNPKLSFVWANCNILDVNSGQMTATNHNCPAVVGGLEYFTNYGTGGYYHITSVLTTVFRREDAVRMNCYFEESKALDLFLHLKLMLTGDVGFINDHVAVYRIHDGGISLNLPSGFDRSTIKEFQALKSIAHGLGVYEGHLNNWLSNQVFSYYRWRFISLWGKNRKKTAVDLLLDIKDDYPIAYEAVLNSI</sequence>
<evidence type="ECO:0000313" key="3">
    <source>
        <dbReference type="Proteomes" id="UP001589776"/>
    </source>
</evidence>
<comment type="caution">
    <text evidence="2">The sequence shown here is derived from an EMBL/GenBank/DDBJ whole genome shotgun (WGS) entry which is preliminary data.</text>
</comment>
<dbReference type="Proteomes" id="UP001589776">
    <property type="component" value="Unassembled WGS sequence"/>
</dbReference>
<reference evidence="2 3" key="1">
    <citation type="submission" date="2024-09" db="EMBL/GenBank/DDBJ databases">
        <authorList>
            <person name="Sun Q."/>
            <person name="Mori K."/>
        </authorList>
    </citation>
    <scope>NUCLEOTIDE SEQUENCE [LARGE SCALE GENOMIC DNA]</scope>
    <source>
        <strain evidence="2 3">CCM 7759</strain>
    </source>
</reference>
<dbReference type="RefSeq" id="WP_377468100.1">
    <property type="nucleotide sequence ID" value="NZ_JBHLWN010000013.1"/>
</dbReference>
<dbReference type="EMBL" id="JBHLWN010000013">
    <property type="protein sequence ID" value="MFC0211213.1"/>
    <property type="molecule type" value="Genomic_DNA"/>
</dbReference>
<accession>A0ABV6DEZ1</accession>